<evidence type="ECO:0000313" key="2">
    <source>
        <dbReference type="EMBL" id="BCU03428.1"/>
    </source>
</evidence>
<name>A0A811BNJ6_9VIRU</name>
<accession>A0A811BNJ6</accession>
<sequence length="91" mass="9882">MGTRCSRSPQPDSSMSALMSSVSPLGISIRAACAMLLVVSSFFFFFPLWFALSFFSSAAQRREEDRGGGSVKSVAECFTVRVALCTRRATN</sequence>
<evidence type="ECO:0008006" key="4">
    <source>
        <dbReference type="Google" id="ProtNLM"/>
    </source>
</evidence>
<organism evidence="2 3">
    <name type="scientific">Pandoravirus japonicus</name>
    <dbReference type="NCBI Taxonomy" id="2823154"/>
    <lineage>
        <taxon>Viruses</taxon>
        <taxon>Pandoravirus</taxon>
    </lineage>
</organism>
<dbReference type="EMBL" id="LC625835">
    <property type="protein sequence ID" value="BCU03428.1"/>
    <property type="molecule type" value="Genomic_DNA"/>
</dbReference>
<feature type="transmembrane region" description="Helical" evidence="1">
    <location>
        <begin position="27"/>
        <end position="52"/>
    </location>
</feature>
<evidence type="ECO:0000313" key="3">
    <source>
        <dbReference type="Proteomes" id="UP001253637"/>
    </source>
</evidence>
<protein>
    <recommendedName>
        <fullName evidence="4">Transmembrane protein</fullName>
    </recommendedName>
</protein>
<dbReference type="Proteomes" id="UP001253637">
    <property type="component" value="Segment"/>
</dbReference>
<keyword evidence="1" id="KW-0472">Membrane</keyword>
<keyword evidence="1" id="KW-0812">Transmembrane</keyword>
<evidence type="ECO:0000256" key="1">
    <source>
        <dbReference type="SAM" id="Phobius"/>
    </source>
</evidence>
<proteinExistence type="predicted"/>
<reference evidence="2" key="1">
    <citation type="submission" date="2021-04" db="EMBL/GenBank/DDBJ databases">
        <title>Draft Genome Sequence of Pandoravirus japonicus, Isolated from the Sabaishi River of Niigata, Japan.</title>
        <authorList>
            <person name="Hosokawa N."/>
            <person name="Takahashi H."/>
            <person name="Aoki K."/>
            <person name="Takemura M."/>
        </authorList>
    </citation>
    <scope>NUCLEOTIDE SEQUENCE</scope>
</reference>
<keyword evidence="1" id="KW-1133">Transmembrane helix</keyword>